<evidence type="ECO:0000313" key="4">
    <source>
        <dbReference type="Proteomes" id="UP001159427"/>
    </source>
</evidence>
<dbReference type="PANTHER" id="PTHR46844:SF1">
    <property type="entry name" value="SLR5058 PROTEIN"/>
    <property type="match status" value="1"/>
</dbReference>
<organism evidence="3 4">
    <name type="scientific">Porites evermanni</name>
    <dbReference type="NCBI Taxonomy" id="104178"/>
    <lineage>
        <taxon>Eukaryota</taxon>
        <taxon>Metazoa</taxon>
        <taxon>Cnidaria</taxon>
        <taxon>Anthozoa</taxon>
        <taxon>Hexacorallia</taxon>
        <taxon>Scleractinia</taxon>
        <taxon>Fungiina</taxon>
        <taxon>Poritidae</taxon>
        <taxon>Porites</taxon>
    </lineage>
</organism>
<evidence type="ECO:0000256" key="1">
    <source>
        <dbReference type="SAM" id="MobiDB-lite"/>
    </source>
</evidence>
<feature type="region of interest" description="Disordered" evidence="1">
    <location>
        <begin position="259"/>
        <end position="398"/>
    </location>
</feature>
<comment type="caution">
    <text evidence="3">The sequence shown here is derived from an EMBL/GenBank/DDBJ whole genome shotgun (WGS) entry which is preliminary data.</text>
</comment>
<feature type="non-terminal residue" evidence="3">
    <location>
        <position position="429"/>
    </location>
</feature>
<sequence>MKLKNSKQTMKHGDLLNDFSSPLNCETSLFSKTTHFTVPTSIDEFASSSVLTSTGEEANGLRLIRLLIDGGTVALRRVFNRYHPAGEFEAYLDCNRSTLLRQWKRSRALSSAQLKKLFPPDGSTPDSKTFDISLLFFLVRTTCSLHPPSNGWDTMPNPDDFSLEANIVRLKCLRNELLHMDSTCVSDRHFLTQCMEMSAVLIALGLKQAEIDRLKEEPWGGDVRYREAFLELRESNMEVQTELEKLGKRVDNLQDTVQSLNQRPSTMQGVTVDAQGNGRDDGNNNSDGISQGGAMAGSVTTASVEGQDSQKTQIERRKWDTPPDSPARVTVNAQGNGRDDGNNNSDGISQGGAMAGSLTTASVEGQDSQNTQIKRRKSDTPPDSPAKTQRNGLPGKDPGIEIRLSNEVVEAFLLAVVRIAVEVIAVVVM</sequence>
<feature type="compositionally biased region" description="Polar residues" evidence="1">
    <location>
        <begin position="298"/>
        <end position="312"/>
    </location>
</feature>
<feature type="domain" description="DZIP3-like HEPN" evidence="2">
    <location>
        <begin position="89"/>
        <end position="222"/>
    </location>
</feature>
<reference evidence="3 4" key="1">
    <citation type="submission" date="2022-05" db="EMBL/GenBank/DDBJ databases">
        <authorList>
            <consortium name="Genoscope - CEA"/>
            <person name="William W."/>
        </authorList>
    </citation>
    <scope>NUCLEOTIDE SEQUENCE [LARGE SCALE GENOMIC DNA]</scope>
</reference>
<accession>A0ABN8M5H4</accession>
<dbReference type="EMBL" id="CALNXI010000242">
    <property type="protein sequence ID" value="CAH3022999.1"/>
    <property type="molecule type" value="Genomic_DNA"/>
</dbReference>
<dbReference type="Proteomes" id="UP001159427">
    <property type="component" value="Unassembled WGS sequence"/>
</dbReference>
<feature type="compositionally biased region" description="Low complexity" evidence="1">
    <location>
        <begin position="273"/>
        <end position="289"/>
    </location>
</feature>
<proteinExistence type="predicted"/>
<dbReference type="PANTHER" id="PTHR46844">
    <property type="entry name" value="SLR5058 PROTEIN"/>
    <property type="match status" value="1"/>
</dbReference>
<evidence type="ECO:0000259" key="2">
    <source>
        <dbReference type="Pfam" id="PF18738"/>
    </source>
</evidence>
<name>A0ABN8M5H4_9CNID</name>
<gene>
    <name evidence="3" type="ORF">PEVE_00017697</name>
</gene>
<feature type="compositionally biased region" description="Low complexity" evidence="1">
    <location>
        <begin position="332"/>
        <end position="348"/>
    </location>
</feature>
<protein>
    <recommendedName>
        <fullName evidence="2">DZIP3-like HEPN domain-containing protein</fullName>
    </recommendedName>
</protein>
<keyword evidence="4" id="KW-1185">Reference proteome</keyword>
<dbReference type="Pfam" id="PF18738">
    <property type="entry name" value="HEPN_DZIP3"/>
    <property type="match status" value="1"/>
</dbReference>
<evidence type="ECO:0000313" key="3">
    <source>
        <dbReference type="EMBL" id="CAH3022999.1"/>
    </source>
</evidence>
<feature type="compositionally biased region" description="Polar residues" evidence="1">
    <location>
        <begin position="259"/>
        <end position="269"/>
    </location>
</feature>
<feature type="compositionally biased region" description="Polar residues" evidence="1">
    <location>
        <begin position="357"/>
        <end position="372"/>
    </location>
</feature>
<dbReference type="InterPro" id="IPR041249">
    <property type="entry name" value="HEPN_DZIP3"/>
</dbReference>